<dbReference type="InterPro" id="IPR036457">
    <property type="entry name" value="PPM-type-like_dom_sf"/>
</dbReference>
<evidence type="ECO:0000313" key="2">
    <source>
        <dbReference type="EMBL" id="THF63722.1"/>
    </source>
</evidence>
<dbReference type="PANTHER" id="PTHR13832">
    <property type="entry name" value="PROTEIN PHOSPHATASE 2C"/>
    <property type="match status" value="1"/>
</dbReference>
<evidence type="ECO:0000313" key="3">
    <source>
        <dbReference type="Proteomes" id="UP000308430"/>
    </source>
</evidence>
<dbReference type="SUPFAM" id="SSF81606">
    <property type="entry name" value="PP2C-like"/>
    <property type="match status" value="1"/>
</dbReference>
<dbReference type="SMART" id="SM00332">
    <property type="entry name" value="PP2Cc"/>
    <property type="match status" value="1"/>
</dbReference>
<keyword evidence="3" id="KW-1185">Reference proteome</keyword>
<protein>
    <submittedName>
        <fullName evidence="2">Serine/threonine-protein phosphatase</fullName>
    </submittedName>
</protein>
<dbReference type="EMBL" id="SSOC01000005">
    <property type="protein sequence ID" value="THF63722.1"/>
    <property type="molecule type" value="Genomic_DNA"/>
</dbReference>
<dbReference type="Pfam" id="PF13672">
    <property type="entry name" value="PP2C_2"/>
    <property type="match status" value="1"/>
</dbReference>
<comment type="caution">
    <text evidence="2">The sequence shown here is derived from an EMBL/GenBank/DDBJ whole genome shotgun (WGS) entry which is preliminary data.</text>
</comment>
<dbReference type="GO" id="GO:0004722">
    <property type="term" value="F:protein serine/threonine phosphatase activity"/>
    <property type="evidence" value="ECO:0007669"/>
    <property type="project" value="InterPro"/>
</dbReference>
<dbReference type="OrthoDB" id="9801841at2"/>
<evidence type="ECO:0000259" key="1">
    <source>
        <dbReference type="PROSITE" id="PS51746"/>
    </source>
</evidence>
<dbReference type="InterPro" id="IPR015655">
    <property type="entry name" value="PP2C"/>
</dbReference>
<dbReference type="CDD" id="cd00143">
    <property type="entry name" value="PP2Cc"/>
    <property type="match status" value="1"/>
</dbReference>
<sequence>MQSFSPTIRWAGLSHVGRQRPRNEDVFHVLEEQACAVLADGMGGHRGGDVAARIAVEQACAWLQPRLADPAAMLAQRLCEAAEQANLAVLAAAERERGLIGMGATLLLAVLRPGRLIYASVGDSRLYRFRSGGLAQLTRDHTMLQDLVDGGMITAEQARLAPFRGMLTRALGVMPGVEADAGEVDLCTGDLLLLCSDGLTDMLDDDTIAGLLAEGDTLEEQAAALVQGANRAGGRDNITVVLARAD</sequence>
<dbReference type="AlphaFoldDB" id="A0A4S4AYL1"/>
<proteinExistence type="predicted"/>
<dbReference type="PROSITE" id="PS51746">
    <property type="entry name" value="PPM_2"/>
    <property type="match status" value="1"/>
</dbReference>
<name>A0A4S4AYL1_9RHOO</name>
<dbReference type="SMART" id="SM00331">
    <property type="entry name" value="PP2C_SIG"/>
    <property type="match status" value="1"/>
</dbReference>
<accession>A0A4S4AYL1</accession>
<feature type="domain" description="PPM-type phosphatase" evidence="1">
    <location>
        <begin position="7"/>
        <end position="245"/>
    </location>
</feature>
<dbReference type="RefSeq" id="WP_136348883.1">
    <property type="nucleotide sequence ID" value="NZ_SSOC01000005.1"/>
</dbReference>
<dbReference type="Gene3D" id="3.60.40.10">
    <property type="entry name" value="PPM-type phosphatase domain"/>
    <property type="match status" value="1"/>
</dbReference>
<dbReference type="Proteomes" id="UP000308430">
    <property type="component" value="Unassembled WGS sequence"/>
</dbReference>
<organism evidence="2 3">
    <name type="scientific">Pseudothauera nasutitermitis</name>
    <dbReference type="NCBI Taxonomy" id="2565930"/>
    <lineage>
        <taxon>Bacteria</taxon>
        <taxon>Pseudomonadati</taxon>
        <taxon>Pseudomonadota</taxon>
        <taxon>Betaproteobacteria</taxon>
        <taxon>Rhodocyclales</taxon>
        <taxon>Zoogloeaceae</taxon>
        <taxon>Pseudothauera</taxon>
    </lineage>
</organism>
<dbReference type="PANTHER" id="PTHR13832:SF827">
    <property type="entry name" value="PROTEIN PHOSPHATASE 1L"/>
    <property type="match status" value="1"/>
</dbReference>
<reference evidence="2 3" key="1">
    <citation type="submission" date="2019-04" db="EMBL/GenBank/DDBJ databases">
        <title>Azoarcus nasutitermitis sp. nov. isolated from termite nest.</title>
        <authorList>
            <person name="Lin S.-Y."/>
            <person name="Hameed A."/>
            <person name="Hsu Y.-H."/>
            <person name="Young C.-C."/>
        </authorList>
    </citation>
    <scope>NUCLEOTIDE SEQUENCE [LARGE SCALE GENOMIC DNA]</scope>
    <source>
        <strain evidence="2 3">CC-YHH838</strain>
    </source>
</reference>
<gene>
    <name evidence="2" type="ORF">E6C76_14125</name>
</gene>
<dbReference type="InterPro" id="IPR001932">
    <property type="entry name" value="PPM-type_phosphatase-like_dom"/>
</dbReference>